<feature type="transmembrane region" description="Helical" evidence="5">
    <location>
        <begin position="108"/>
        <end position="131"/>
    </location>
</feature>
<comment type="subcellular location">
    <subcellularLocation>
        <location evidence="1">Membrane</location>
        <topology evidence="1">Multi-pass membrane protein</topology>
    </subcellularLocation>
</comment>
<evidence type="ECO:0008006" key="8">
    <source>
        <dbReference type="Google" id="ProtNLM"/>
    </source>
</evidence>
<evidence type="ECO:0000256" key="2">
    <source>
        <dbReference type="ARBA" id="ARBA00022692"/>
    </source>
</evidence>
<reference evidence="6" key="1">
    <citation type="submission" date="2024-05" db="EMBL/GenBank/DDBJ databases">
        <title>Isolation and characterization of Sporomusa carbonis sp. nov., a carboxydotrophic hydrogenogen in the genus of Sporomusa isolated from a charcoal burning pile.</title>
        <authorList>
            <person name="Boeer T."/>
            <person name="Rosenbaum F."/>
            <person name="Eysell L."/>
            <person name="Mueller V."/>
            <person name="Daniel R."/>
            <person name="Poehlein A."/>
        </authorList>
    </citation>
    <scope>NUCLEOTIDE SEQUENCE [LARGE SCALE GENOMIC DNA]</scope>
    <source>
        <strain evidence="6">DSM 3132</strain>
    </source>
</reference>
<feature type="transmembrane region" description="Helical" evidence="5">
    <location>
        <begin position="83"/>
        <end position="102"/>
    </location>
</feature>
<dbReference type="PANTHER" id="PTHR37955:SF1">
    <property type="entry name" value="DEP DOMAIN-CONTAINING PROTEIN"/>
    <property type="match status" value="1"/>
</dbReference>
<accession>A0ABZ3J0E8</accession>
<evidence type="ECO:0000256" key="3">
    <source>
        <dbReference type="ARBA" id="ARBA00022989"/>
    </source>
</evidence>
<evidence type="ECO:0000256" key="4">
    <source>
        <dbReference type="ARBA" id="ARBA00023136"/>
    </source>
</evidence>
<dbReference type="EMBL" id="CP155571">
    <property type="protein sequence ID" value="XFO71807.1"/>
    <property type="molecule type" value="Genomic_DNA"/>
</dbReference>
<keyword evidence="4 5" id="KW-0472">Membrane</keyword>
<feature type="transmembrane region" description="Helical" evidence="5">
    <location>
        <begin position="229"/>
        <end position="249"/>
    </location>
</feature>
<dbReference type="RefSeq" id="WP_093794479.1">
    <property type="nucleotide sequence ID" value="NZ_CP155571.1"/>
</dbReference>
<organism evidence="6 7">
    <name type="scientific">Sporomusa acidovorans (strain ATCC 49682 / DSM 3132 / Mol)</name>
    <dbReference type="NCBI Taxonomy" id="1123286"/>
    <lineage>
        <taxon>Bacteria</taxon>
        <taxon>Bacillati</taxon>
        <taxon>Bacillota</taxon>
        <taxon>Negativicutes</taxon>
        <taxon>Selenomonadales</taxon>
        <taxon>Sporomusaceae</taxon>
        <taxon>Sporomusa</taxon>
    </lineage>
</organism>
<feature type="transmembrane region" description="Helical" evidence="5">
    <location>
        <begin position="204"/>
        <end position="223"/>
    </location>
</feature>
<dbReference type="InterPro" id="IPR052951">
    <property type="entry name" value="Tellurite_res_ion_channel"/>
</dbReference>
<feature type="transmembrane region" description="Helical" evidence="5">
    <location>
        <begin position="294"/>
        <end position="312"/>
    </location>
</feature>
<feature type="transmembrane region" description="Helical" evidence="5">
    <location>
        <begin position="143"/>
        <end position="165"/>
    </location>
</feature>
<feature type="transmembrane region" description="Helical" evidence="5">
    <location>
        <begin position="21"/>
        <end position="43"/>
    </location>
</feature>
<name>A0ABZ3J0E8_SPOA4</name>
<proteinExistence type="predicted"/>
<dbReference type="Gene3D" id="1.50.10.150">
    <property type="entry name" value="Voltage-dependent anion channel"/>
    <property type="match status" value="1"/>
</dbReference>
<dbReference type="Proteomes" id="UP000216052">
    <property type="component" value="Chromosome"/>
</dbReference>
<keyword evidence="2 5" id="KW-0812">Transmembrane</keyword>
<sequence>MQQLLPEVSPKQGIVQLFKKSIRATPIPISGLLLGIISTGNMLSTYGNIFRILSGLIFLFLALMLISKTFIYADAIIKDLKSPVITGISSTFPMAVVVLSTYIYPFWSLAACVVCGLGILIHFILIIYYTIKYLFNFNIQQALPSYFVVYVGIAIFSVVSPVFNAMWIGQIFFWFGFITYLFLLPVISYRVFVINSIPDPIQPTIAIFAAPASLCLTGYLNSFQEKNMIVVWLLALLSLTMLFVVLWHMPKMIKNKFFPSYSAFTFPLVISAISIKTLNTFLTTTGMESIILKYLAYFEEFLALFFVVYVLVKYIDFLFYDNC</sequence>
<dbReference type="InterPro" id="IPR038665">
    <property type="entry name" value="Voltage-dep_anion_channel_sf"/>
</dbReference>
<feature type="transmembrane region" description="Helical" evidence="5">
    <location>
        <begin position="49"/>
        <end position="71"/>
    </location>
</feature>
<evidence type="ECO:0000256" key="1">
    <source>
        <dbReference type="ARBA" id="ARBA00004141"/>
    </source>
</evidence>
<gene>
    <name evidence="6" type="ORF">SPACI_018480</name>
</gene>
<dbReference type="Pfam" id="PF03595">
    <property type="entry name" value="SLAC1"/>
    <property type="match status" value="1"/>
</dbReference>
<keyword evidence="3 5" id="KW-1133">Transmembrane helix</keyword>
<dbReference type="CDD" id="cd09325">
    <property type="entry name" value="TDT_C4-dicarb_trans"/>
    <property type="match status" value="1"/>
</dbReference>
<keyword evidence="7" id="KW-1185">Reference proteome</keyword>
<dbReference type="PANTHER" id="PTHR37955">
    <property type="entry name" value="TELLURITE RESISTANCE PROTEIN TEHA"/>
    <property type="match status" value="1"/>
</dbReference>
<feature type="transmembrane region" description="Helical" evidence="5">
    <location>
        <begin position="171"/>
        <end position="192"/>
    </location>
</feature>
<protein>
    <recommendedName>
        <fullName evidence="8">Potassium-tellurite ethidium and proflavin transporter</fullName>
    </recommendedName>
</protein>
<evidence type="ECO:0000313" key="6">
    <source>
        <dbReference type="EMBL" id="XFO71807.1"/>
    </source>
</evidence>
<dbReference type="InterPro" id="IPR004695">
    <property type="entry name" value="SLAC1/Mae1/Ssu1/TehA"/>
</dbReference>
<feature type="transmembrane region" description="Helical" evidence="5">
    <location>
        <begin position="261"/>
        <end position="282"/>
    </location>
</feature>
<evidence type="ECO:0000256" key="5">
    <source>
        <dbReference type="SAM" id="Phobius"/>
    </source>
</evidence>
<evidence type="ECO:0000313" key="7">
    <source>
        <dbReference type="Proteomes" id="UP000216052"/>
    </source>
</evidence>